<dbReference type="InterPro" id="IPR050463">
    <property type="entry name" value="Gfo/Idh/MocA_oxidrdct_glycsds"/>
</dbReference>
<feature type="domain" description="Gfo/Idh/MocA-like oxidoreductase N-terminal" evidence="1">
    <location>
        <begin position="55"/>
        <end position="172"/>
    </location>
</feature>
<reference evidence="3 4" key="1">
    <citation type="submission" date="2019-02" db="EMBL/GenBank/DDBJ databases">
        <title>Deep-cultivation of Planctomycetes and their phenomic and genomic characterization uncovers novel biology.</title>
        <authorList>
            <person name="Wiegand S."/>
            <person name="Jogler M."/>
            <person name="Boedeker C."/>
            <person name="Pinto D."/>
            <person name="Vollmers J."/>
            <person name="Rivas-Marin E."/>
            <person name="Kohn T."/>
            <person name="Peeters S.H."/>
            <person name="Heuer A."/>
            <person name="Rast P."/>
            <person name="Oberbeckmann S."/>
            <person name="Bunk B."/>
            <person name="Jeske O."/>
            <person name="Meyerdierks A."/>
            <person name="Storesund J.E."/>
            <person name="Kallscheuer N."/>
            <person name="Luecker S."/>
            <person name="Lage O.M."/>
            <person name="Pohl T."/>
            <person name="Merkel B.J."/>
            <person name="Hornburger P."/>
            <person name="Mueller R.-W."/>
            <person name="Bruemmer F."/>
            <person name="Labrenz M."/>
            <person name="Spormann A.M."/>
            <person name="Op Den Camp H."/>
            <person name="Overmann J."/>
            <person name="Amann R."/>
            <person name="Jetten M.S.M."/>
            <person name="Mascher T."/>
            <person name="Medema M.H."/>
            <person name="Devos D.P."/>
            <person name="Kaster A.-K."/>
            <person name="Ovreas L."/>
            <person name="Rohde M."/>
            <person name="Galperin M.Y."/>
            <person name="Jogler C."/>
        </authorList>
    </citation>
    <scope>NUCLEOTIDE SEQUENCE [LARGE SCALE GENOMIC DNA]</scope>
    <source>
        <strain evidence="3 4">Pla22</strain>
    </source>
</reference>
<dbReference type="EMBL" id="SJPI01000001">
    <property type="protein sequence ID" value="TWT52551.1"/>
    <property type="molecule type" value="Genomic_DNA"/>
</dbReference>
<evidence type="ECO:0000259" key="1">
    <source>
        <dbReference type="Pfam" id="PF01408"/>
    </source>
</evidence>
<dbReference type="PANTHER" id="PTHR43818">
    <property type="entry name" value="BCDNA.GH03377"/>
    <property type="match status" value="1"/>
</dbReference>
<keyword evidence="4" id="KW-1185">Reference proteome</keyword>
<feature type="domain" description="Gfo/Idh/MocA-like oxidoreductase bacterial type C-terminal" evidence="2">
    <location>
        <begin position="213"/>
        <end position="328"/>
    </location>
</feature>
<evidence type="ECO:0000259" key="2">
    <source>
        <dbReference type="Pfam" id="PF19051"/>
    </source>
</evidence>
<dbReference type="PROSITE" id="PS51318">
    <property type="entry name" value="TAT"/>
    <property type="match status" value="1"/>
</dbReference>
<evidence type="ECO:0000313" key="3">
    <source>
        <dbReference type="EMBL" id="TWT52551.1"/>
    </source>
</evidence>
<dbReference type="EC" id="1.1.1.18" evidence="3"/>
<dbReference type="GO" id="GO:0050112">
    <property type="term" value="F:inositol 2-dehydrogenase (NAD+) activity"/>
    <property type="evidence" value="ECO:0007669"/>
    <property type="project" value="UniProtKB-EC"/>
</dbReference>
<dbReference type="Gene3D" id="3.40.50.720">
    <property type="entry name" value="NAD(P)-binding Rossmann-like Domain"/>
    <property type="match status" value="1"/>
</dbReference>
<dbReference type="InterPro" id="IPR043906">
    <property type="entry name" value="Gfo/Idh/MocA_OxRdtase_bact_C"/>
</dbReference>
<name>A0A5C5WR12_9BACT</name>
<dbReference type="Gene3D" id="3.30.360.10">
    <property type="entry name" value="Dihydrodipicolinate Reductase, domain 2"/>
    <property type="match status" value="1"/>
</dbReference>
<evidence type="ECO:0000313" key="4">
    <source>
        <dbReference type="Proteomes" id="UP000316598"/>
    </source>
</evidence>
<sequence length="446" mass="49391">MPKSSLSRRGFIGTSTQLGAAVLGGSLFGPSLQDGSARTYASDQLAKPRHKVERIGVGAIGLRYQGSVIANKAQLYGDIVAVCDVDRHVRDQAKAAFGSTPHSSEDYRDLLARKDVDVVTIGSPDHWHTKMVIDACRAGKDVYCEKPLTLTIDEGKLLTAVVKETGRVVQVGSWQRSDDRFRLAVEMVRAGRIGNLKKVEVVLGKNATSGSFTPRTPPSHLNWDLWQGQTPDVPYIEERSHYTFRWWYEYSGGQMTDWGAHHIDIAQWAIDSYPVEIHSNATMPSVNNGYNVAVDFDVKYKYANGVTMTVSDTGDNGILFTGDVGRMFVNRGKITGAPVEALGANPLNREDWQVYQHDNLERPPRAGKLDAIVNHMGNFFDCVASRQTPISDVQSQHRSVSTCHLGNISMHLNRSLNWNPVDETFDGDDEANALLSREQRKGYEIA</sequence>
<dbReference type="GO" id="GO:0000166">
    <property type="term" value="F:nucleotide binding"/>
    <property type="evidence" value="ECO:0007669"/>
    <property type="project" value="InterPro"/>
</dbReference>
<dbReference type="InterPro" id="IPR036291">
    <property type="entry name" value="NAD(P)-bd_dom_sf"/>
</dbReference>
<keyword evidence="3" id="KW-0560">Oxidoreductase</keyword>
<dbReference type="AlphaFoldDB" id="A0A5C5WR12"/>
<organism evidence="3 4">
    <name type="scientific">Rubripirellula amarantea</name>
    <dbReference type="NCBI Taxonomy" id="2527999"/>
    <lineage>
        <taxon>Bacteria</taxon>
        <taxon>Pseudomonadati</taxon>
        <taxon>Planctomycetota</taxon>
        <taxon>Planctomycetia</taxon>
        <taxon>Pirellulales</taxon>
        <taxon>Pirellulaceae</taxon>
        <taxon>Rubripirellula</taxon>
    </lineage>
</organism>
<dbReference type="SUPFAM" id="SSF51735">
    <property type="entry name" value="NAD(P)-binding Rossmann-fold domains"/>
    <property type="match status" value="1"/>
</dbReference>
<dbReference type="Pfam" id="PF19051">
    <property type="entry name" value="GFO_IDH_MocA_C2"/>
    <property type="match status" value="2"/>
</dbReference>
<feature type="domain" description="Gfo/Idh/MocA-like oxidoreductase bacterial type C-terminal" evidence="2">
    <location>
        <begin position="374"/>
        <end position="444"/>
    </location>
</feature>
<dbReference type="InterPro" id="IPR006311">
    <property type="entry name" value="TAT_signal"/>
</dbReference>
<comment type="caution">
    <text evidence="3">The sequence shown here is derived from an EMBL/GenBank/DDBJ whole genome shotgun (WGS) entry which is preliminary data.</text>
</comment>
<accession>A0A5C5WR12</accession>
<proteinExistence type="predicted"/>
<dbReference type="SUPFAM" id="SSF55347">
    <property type="entry name" value="Glyceraldehyde-3-phosphate dehydrogenase-like, C-terminal domain"/>
    <property type="match status" value="1"/>
</dbReference>
<dbReference type="OrthoDB" id="9788246at2"/>
<gene>
    <name evidence="3" type="primary">iolG_2</name>
    <name evidence="3" type="ORF">Pla22_01750</name>
</gene>
<dbReference type="PANTHER" id="PTHR43818:SF5">
    <property type="entry name" value="OXIDOREDUCTASE FAMILY PROTEIN"/>
    <property type="match status" value="1"/>
</dbReference>
<dbReference type="RefSeq" id="WP_146512900.1">
    <property type="nucleotide sequence ID" value="NZ_SJPI01000001.1"/>
</dbReference>
<protein>
    <submittedName>
        <fullName evidence="3">Inositol 2-dehydrogenase</fullName>
        <ecNumber evidence="3">1.1.1.18</ecNumber>
    </submittedName>
</protein>
<dbReference type="Pfam" id="PF01408">
    <property type="entry name" value="GFO_IDH_MocA"/>
    <property type="match status" value="1"/>
</dbReference>
<dbReference type="Proteomes" id="UP000316598">
    <property type="component" value="Unassembled WGS sequence"/>
</dbReference>
<dbReference type="InterPro" id="IPR000683">
    <property type="entry name" value="Gfo/Idh/MocA-like_OxRdtase_N"/>
</dbReference>